<evidence type="ECO:0000313" key="12">
    <source>
        <dbReference type="Proteomes" id="UP000636938"/>
    </source>
</evidence>
<keyword evidence="6" id="KW-0862">Zinc</keyword>
<comment type="caution">
    <text evidence="11">The sequence shown here is derived from an EMBL/GenBank/DDBJ whole genome shotgun (WGS) entry which is preliminary data.</text>
</comment>
<feature type="region of interest" description="Disordered" evidence="8">
    <location>
        <begin position="1"/>
        <end position="23"/>
    </location>
</feature>
<dbReference type="PROSITE" id="PS51885">
    <property type="entry name" value="NEPRILYSIN"/>
    <property type="match status" value="1"/>
</dbReference>
<proteinExistence type="inferred from homology"/>
<evidence type="ECO:0000256" key="2">
    <source>
        <dbReference type="ARBA" id="ARBA00007357"/>
    </source>
</evidence>
<dbReference type="GO" id="GO:0004222">
    <property type="term" value="F:metalloendopeptidase activity"/>
    <property type="evidence" value="ECO:0007669"/>
    <property type="project" value="InterPro"/>
</dbReference>
<evidence type="ECO:0000256" key="3">
    <source>
        <dbReference type="ARBA" id="ARBA00022670"/>
    </source>
</evidence>
<feature type="region of interest" description="Disordered" evidence="8">
    <location>
        <begin position="168"/>
        <end position="188"/>
    </location>
</feature>
<gene>
    <name evidence="11" type="ORF">H9654_09300</name>
</gene>
<dbReference type="RefSeq" id="WP_191770609.1">
    <property type="nucleotide sequence ID" value="NZ_JACSQS010000008.1"/>
</dbReference>
<dbReference type="Pfam" id="PF05649">
    <property type="entry name" value="Peptidase_M13_N"/>
    <property type="match status" value="1"/>
</dbReference>
<evidence type="ECO:0000259" key="9">
    <source>
        <dbReference type="Pfam" id="PF01431"/>
    </source>
</evidence>
<dbReference type="GO" id="GO:0046872">
    <property type="term" value="F:metal ion binding"/>
    <property type="evidence" value="ECO:0007669"/>
    <property type="project" value="UniProtKB-KW"/>
</dbReference>
<dbReference type="PRINTS" id="PR00786">
    <property type="entry name" value="NEPRILYSIN"/>
</dbReference>
<dbReference type="Proteomes" id="UP000636938">
    <property type="component" value="Unassembled WGS sequence"/>
</dbReference>
<evidence type="ECO:0000256" key="5">
    <source>
        <dbReference type="ARBA" id="ARBA00022801"/>
    </source>
</evidence>
<dbReference type="InterPro" id="IPR018497">
    <property type="entry name" value="Peptidase_M13_C"/>
</dbReference>
<dbReference type="PANTHER" id="PTHR11733">
    <property type="entry name" value="ZINC METALLOPROTEASE FAMILY M13 NEPRILYSIN-RELATED"/>
    <property type="match status" value="1"/>
</dbReference>
<evidence type="ECO:0000256" key="8">
    <source>
        <dbReference type="SAM" id="MobiDB-lite"/>
    </source>
</evidence>
<dbReference type="Gene3D" id="1.10.1380.10">
    <property type="entry name" value="Neutral endopeptidase , domain2"/>
    <property type="match status" value="1"/>
</dbReference>
<protein>
    <submittedName>
        <fullName evidence="11">M13 family metallopeptidase</fullName>
    </submittedName>
</protein>
<keyword evidence="12" id="KW-1185">Reference proteome</keyword>
<dbReference type="GO" id="GO:0016485">
    <property type="term" value="P:protein processing"/>
    <property type="evidence" value="ECO:0007669"/>
    <property type="project" value="TreeGrafter"/>
</dbReference>
<comment type="cofactor">
    <cofactor evidence="1">
        <name>Zn(2+)</name>
        <dbReference type="ChEBI" id="CHEBI:29105"/>
    </cofactor>
</comment>
<feature type="region of interest" description="Disordered" evidence="8">
    <location>
        <begin position="66"/>
        <end position="92"/>
    </location>
</feature>
<dbReference type="Gene3D" id="3.40.390.10">
    <property type="entry name" value="Collagenase (Catalytic Domain)"/>
    <property type="match status" value="1"/>
</dbReference>
<evidence type="ECO:0000256" key="7">
    <source>
        <dbReference type="ARBA" id="ARBA00023049"/>
    </source>
</evidence>
<dbReference type="Pfam" id="PF01431">
    <property type="entry name" value="Peptidase_M13"/>
    <property type="match status" value="1"/>
</dbReference>
<comment type="similarity">
    <text evidence="2">Belongs to the peptidase M13 family.</text>
</comment>
<feature type="domain" description="Peptidase M13 N-terminal" evidence="10">
    <location>
        <begin position="213"/>
        <end position="590"/>
    </location>
</feature>
<organism evidence="11 12">
    <name type="scientific">Stenotrophomonas lacuserhaii</name>
    <dbReference type="NCBI Taxonomy" id="2760084"/>
    <lineage>
        <taxon>Bacteria</taxon>
        <taxon>Pseudomonadati</taxon>
        <taxon>Pseudomonadota</taxon>
        <taxon>Gammaproteobacteria</taxon>
        <taxon>Lysobacterales</taxon>
        <taxon>Lysobacteraceae</taxon>
        <taxon>Stenotrophomonas</taxon>
    </lineage>
</organism>
<dbReference type="InterPro" id="IPR008753">
    <property type="entry name" value="Peptidase_M13_N"/>
</dbReference>
<sequence>MPISAAQSRTQQGRYLRTHHGAAAPSRLAARQQKFGVQPRQLKLNDVRNQLCTLLLLSVALRAPGQHPAAPPRMQSYRSPQTAGSDWPPGAQAMQTSIEMSPHSADASVPTATNPLLAAAPSTLINPASNTALATCVRNPRHCGTALVSAATVTTLWAAVTAMGHLMHSRPTLPETPSPPQQAQPATRYVPDPQRLLPELRFNASELDSTVSPCTSLDAHVNGHWKADSLLQRSRTQMGTFDHLRSNALLLSQQLAEQMADDPHPDVPARVVGDLWATGMNEAGIEVAASAPLQPTLDAIAALDDLPALTAWLFAATARGANPLFTLSVLPDQLDPSANMAYLAQSGLGLPDSAWYDDPGKQALVDAYQAHIARMLALSGVGADDATRLAADILALERELAAASVSFVVLANEVSHFYNPLSPTQAQQRTPHLDWRTFFPMQGVATPETFSLGMPAFFQCLDTLLASRPLETWKAYLRFHATDTAAPCLSSVFVDTHDAFHGGVLKGRQSPVPRFARVMGIIQEEAGDMLGPAYAQVAFSAQTQRSMQAMTRQLITALGARLRQCEWMDESSRRQALEKVETLHIDVGHPQQWPRWGEVGTDRRSFLGNVQAVRAHAQRRNVALLGKPVDTMHWKLTPQTVDAYQDPSLNRIVIPAAMLQPPLFDPASDDALNYGGIGVVIGHEMAHGYDNMGTLFDAHGKDVDWLSSHSRQQFDALSTQLREQFAHYLDAGRAIDSELTLDENLADLGGLAIALQAMQTASAGRPDPMIDGMTREQRFFANNALTWRMISTPERAELERATNNHAPGSVRADGAASNLPQFALAFNCTPGSPMARPPSDQVHFL</sequence>
<dbReference type="InterPro" id="IPR000718">
    <property type="entry name" value="Peptidase_M13"/>
</dbReference>
<dbReference type="InterPro" id="IPR024079">
    <property type="entry name" value="MetalloPept_cat_dom_sf"/>
</dbReference>
<evidence type="ECO:0000256" key="6">
    <source>
        <dbReference type="ARBA" id="ARBA00022833"/>
    </source>
</evidence>
<dbReference type="InterPro" id="IPR042089">
    <property type="entry name" value="Peptidase_M13_dom_2"/>
</dbReference>
<evidence type="ECO:0000256" key="4">
    <source>
        <dbReference type="ARBA" id="ARBA00022723"/>
    </source>
</evidence>
<dbReference type="PANTHER" id="PTHR11733:SF167">
    <property type="entry name" value="FI17812P1-RELATED"/>
    <property type="match status" value="1"/>
</dbReference>
<dbReference type="AlphaFoldDB" id="A0A8X8FU41"/>
<keyword evidence="4" id="KW-0479">Metal-binding</keyword>
<dbReference type="EMBL" id="JACSQS010000008">
    <property type="protein sequence ID" value="MBD7954404.1"/>
    <property type="molecule type" value="Genomic_DNA"/>
</dbReference>
<name>A0A8X8FU41_9GAMM</name>
<keyword evidence="5" id="KW-0378">Hydrolase</keyword>
<feature type="compositionally biased region" description="Polar residues" evidence="8">
    <location>
        <begin position="1"/>
        <end position="13"/>
    </location>
</feature>
<keyword evidence="7" id="KW-0482">Metalloprotease</keyword>
<reference evidence="11 12" key="1">
    <citation type="submission" date="2020-08" db="EMBL/GenBank/DDBJ databases">
        <title>A Genomic Blueprint of the Chicken Gut Microbiome.</title>
        <authorList>
            <person name="Gilroy R."/>
            <person name="Ravi A."/>
            <person name="Getino M."/>
            <person name="Pursley I."/>
            <person name="Horton D.L."/>
            <person name="Alikhan N.-F."/>
            <person name="Baker D."/>
            <person name="Gharbi K."/>
            <person name="Hall N."/>
            <person name="Watson M."/>
            <person name="Adriaenssens E.M."/>
            <person name="Foster-Nyarko E."/>
            <person name="Jarju S."/>
            <person name="Secka A."/>
            <person name="Antonio M."/>
            <person name="Oren A."/>
            <person name="Chaudhuri R."/>
            <person name="La Ragione R.M."/>
            <person name="Hildebrand F."/>
            <person name="Pallen M.J."/>
        </authorList>
    </citation>
    <scope>NUCLEOTIDE SEQUENCE [LARGE SCALE GENOMIC DNA]</scope>
    <source>
        <strain evidence="11 12">Sa5BUN4</strain>
    </source>
</reference>
<dbReference type="SUPFAM" id="SSF55486">
    <property type="entry name" value="Metalloproteases ('zincins'), catalytic domain"/>
    <property type="match status" value="1"/>
</dbReference>
<dbReference type="CDD" id="cd08662">
    <property type="entry name" value="M13"/>
    <property type="match status" value="1"/>
</dbReference>
<evidence type="ECO:0000256" key="1">
    <source>
        <dbReference type="ARBA" id="ARBA00001947"/>
    </source>
</evidence>
<dbReference type="GO" id="GO:0005886">
    <property type="term" value="C:plasma membrane"/>
    <property type="evidence" value="ECO:0007669"/>
    <property type="project" value="TreeGrafter"/>
</dbReference>
<accession>A0A8X8FU41</accession>
<keyword evidence="3" id="KW-0645">Protease</keyword>
<evidence type="ECO:0000313" key="11">
    <source>
        <dbReference type="EMBL" id="MBD7954404.1"/>
    </source>
</evidence>
<evidence type="ECO:0000259" key="10">
    <source>
        <dbReference type="Pfam" id="PF05649"/>
    </source>
</evidence>
<feature type="domain" description="Peptidase M13 C-terminal" evidence="9">
    <location>
        <begin position="643"/>
        <end position="841"/>
    </location>
</feature>